<name>Q8KKD0_HELPX</name>
<feature type="compositionally biased region" description="Polar residues" evidence="1">
    <location>
        <begin position="8"/>
        <end position="19"/>
    </location>
</feature>
<sequence length="170" mass="19830">MGMDNSKSDSQATAITSETMPYLVSEQEATPRPKIENPYMKAMEDELKKVALDYLNSQEKAKNNPKLTEKDMRFIDRALTEMTSCSRRHSHLDDKKVQSICKPNYPNKTFNDYLIGITKIFKICQKKGEPQEIREYEACLISNAKKYKTPETLQYIKRFAKEVELKFQEE</sequence>
<proteinExistence type="predicted"/>
<accession>Q8KKD0</accession>
<dbReference type="RefSeq" id="WP_011117048.1">
    <property type="nucleotide sequence ID" value="NC_004949.1"/>
</dbReference>
<organism evidence="2">
    <name type="scientific">Helicobacter pylori</name>
    <name type="common">Campylobacter pylori</name>
    <dbReference type="NCBI Taxonomy" id="210"/>
    <lineage>
        <taxon>Bacteria</taxon>
        <taxon>Pseudomonadati</taxon>
        <taxon>Campylobacterota</taxon>
        <taxon>Epsilonproteobacteria</taxon>
        <taxon>Campylobacterales</taxon>
        <taxon>Helicobacteraceae</taxon>
        <taxon>Helicobacter</taxon>
    </lineage>
</organism>
<evidence type="ECO:0000313" key="2">
    <source>
        <dbReference type="EMBL" id="AAM22667.1"/>
    </source>
</evidence>
<gene>
    <name evidence="2" type="primary">orf5H</name>
</gene>
<dbReference type="AlphaFoldDB" id="Q8KKD0"/>
<keyword evidence="2" id="KW-0614">Plasmid</keyword>
<geneLocation type="plasmid" evidence="2">
    <name>pHel5</name>
</geneLocation>
<feature type="region of interest" description="Disordered" evidence="1">
    <location>
        <begin position="1"/>
        <end position="37"/>
    </location>
</feature>
<protein>
    <submittedName>
        <fullName evidence="2">Uncharacterized protein</fullName>
    </submittedName>
</protein>
<reference evidence="2" key="1">
    <citation type="journal article" date="2002" name="J. Bacteriol.">
        <title>Characterization of two cryptic Helicobacter pylori plasmids: a putative source for horizontal gene transfer and gene shuffling.</title>
        <authorList>
            <person name="Hofreuter D."/>
            <person name="Haas R."/>
        </authorList>
    </citation>
    <scope>NUCLEOTIDE SEQUENCE</scope>
    <source>
        <plasmid evidence="2">pHel5</plasmid>
    </source>
</reference>
<evidence type="ECO:0000256" key="1">
    <source>
        <dbReference type="SAM" id="MobiDB-lite"/>
    </source>
</evidence>
<dbReference type="EMBL" id="AF469113">
    <property type="protein sequence ID" value="AAM22667.1"/>
    <property type="molecule type" value="Genomic_DNA"/>
</dbReference>